<evidence type="ECO:0000256" key="8">
    <source>
        <dbReference type="ARBA" id="ARBA00023055"/>
    </source>
</evidence>
<dbReference type="AlphaFoldDB" id="A0A3S5FBU3"/>
<evidence type="ECO:0000256" key="3">
    <source>
        <dbReference type="ARBA" id="ARBA00022692"/>
    </source>
</evidence>
<organism evidence="12 13">
    <name type="scientific">Protopolystoma xenopodis</name>
    <dbReference type="NCBI Taxonomy" id="117903"/>
    <lineage>
        <taxon>Eukaryota</taxon>
        <taxon>Metazoa</taxon>
        <taxon>Spiralia</taxon>
        <taxon>Lophotrochozoa</taxon>
        <taxon>Platyhelminthes</taxon>
        <taxon>Monogenea</taxon>
        <taxon>Polyopisthocotylea</taxon>
        <taxon>Polystomatidea</taxon>
        <taxon>Polystomatidae</taxon>
        <taxon>Protopolystoma</taxon>
    </lineage>
</organism>
<keyword evidence="4" id="KW-0479">Metal-binding</keyword>
<dbReference type="GO" id="GO:0035091">
    <property type="term" value="F:phosphatidylinositol binding"/>
    <property type="evidence" value="ECO:0007669"/>
    <property type="project" value="TreeGrafter"/>
</dbReference>
<keyword evidence="9" id="KW-0446">Lipid-binding</keyword>
<evidence type="ECO:0000313" key="12">
    <source>
        <dbReference type="EMBL" id="VEL08330.1"/>
    </source>
</evidence>
<accession>A0A3S5FBU3</accession>
<dbReference type="GO" id="GO:0031210">
    <property type="term" value="F:phosphatidylcholine binding"/>
    <property type="evidence" value="ECO:0007669"/>
    <property type="project" value="TreeGrafter"/>
</dbReference>
<evidence type="ECO:0000259" key="11">
    <source>
        <dbReference type="PROSITE" id="PS51847"/>
    </source>
</evidence>
<sequence length="319" mass="35932">MSGLARFSQLRCCSLSRLSLMDIIQIASSYSRVFFGCLSIWSLGYFRFSPSWLAIGTLAYILFNRTRTKRKLVISTLKTIGKDEKNAIIQNIGAHELPSWVYFPDVERAEWLNKIIKRMWPYITDYAKDIVHETVGPAVDANLPAPLKPFKFVLLDFGDTPLRVGGVKVYMEESIKRDEIVMDLDIMHLRGTLRVVIKPLVPKIPIAGAITVCFLDNPVINFLLTDMGNILGFPGLQETLNSTIRQVVSNICVLPNRIPIQLVDDVNLHRLKFPMPERNAQNQFRGVVRINVVSARDLVAKDVAVIGKNSSDPYCTLLG</sequence>
<reference evidence="12" key="1">
    <citation type="submission" date="2018-11" db="EMBL/GenBank/DDBJ databases">
        <authorList>
            <consortium name="Pathogen Informatics"/>
        </authorList>
    </citation>
    <scope>NUCLEOTIDE SEQUENCE</scope>
</reference>
<evidence type="ECO:0000256" key="4">
    <source>
        <dbReference type="ARBA" id="ARBA00022723"/>
    </source>
</evidence>
<dbReference type="Proteomes" id="UP000784294">
    <property type="component" value="Unassembled WGS sequence"/>
</dbReference>
<evidence type="ECO:0000256" key="1">
    <source>
        <dbReference type="ARBA" id="ARBA00004370"/>
    </source>
</evidence>
<dbReference type="OrthoDB" id="1029639at2759"/>
<evidence type="ECO:0000256" key="7">
    <source>
        <dbReference type="ARBA" id="ARBA00022989"/>
    </source>
</evidence>
<dbReference type="GO" id="GO:0008429">
    <property type="term" value="F:phosphatidylethanolamine binding"/>
    <property type="evidence" value="ECO:0007669"/>
    <property type="project" value="TreeGrafter"/>
</dbReference>
<dbReference type="InterPro" id="IPR031468">
    <property type="entry name" value="SMP_LBD"/>
</dbReference>
<feature type="domain" description="SMP-LTD" evidence="11">
    <location>
        <begin position="105"/>
        <end position="319"/>
    </location>
</feature>
<evidence type="ECO:0000313" key="13">
    <source>
        <dbReference type="Proteomes" id="UP000784294"/>
    </source>
</evidence>
<dbReference type="GO" id="GO:0005544">
    <property type="term" value="F:calcium-dependent phospholipid binding"/>
    <property type="evidence" value="ECO:0007669"/>
    <property type="project" value="TreeGrafter"/>
</dbReference>
<evidence type="ECO:0000256" key="6">
    <source>
        <dbReference type="ARBA" id="ARBA00022837"/>
    </source>
</evidence>
<evidence type="ECO:0000256" key="9">
    <source>
        <dbReference type="ARBA" id="ARBA00023121"/>
    </source>
</evidence>
<evidence type="ECO:0000256" key="5">
    <source>
        <dbReference type="ARBA" id="ARBA00022737"/>
    </source>
</evidence>
<dbReference type="InterPro" id="IPR035892">
    <property type="entry name" value="C2_domain_sf"/>
</dbReference>
<keyword evidence="3" id="KW-0812">Transmembrane</keyword>
<dbReference type="Pfam" id="PF17047">
    <property type="entry name" value="SMP_LBD"/>
    <property type="match status" value="2"/>
</dbReference>
<dbReference type="GO" id="GO:0005509">
    <property type="term" value="F:calcium ion binding"/>
    <property type="evidence" value="ECO:0007669"/>
    <property type="project" value="TreeGrafter"/>
</dbReference>
<dbReference type="PANTHER" id="PTHR45761">
    <property type="entry name" value="EXTENDED SYNAPTOTAGMIN-LIKE PROTEIN 2, ISOFORM C"/>
    <property type="match status" value="1"/>
</dbReference>
<gene>
    <name evidence="12" type="ORF">PXEA_LOCUS1770</name>
</gene>
<keyword evidence="10" id="KW-0472">Membrane</keyword>
<evidence type="ECO:0000256" key="10">
    <source>
        <dbReference type="ARBA" id="ARBA00023136"/>
    </source>
</evidence>
<dbReference type="GO" id="GO:0006869">
    <property type="term" value="P:lipid transport"/>
    <property type="evidence" value="ECO:0007669"/>
    <property type="project" value="UniProtKB-KW"/>
</dbReference>
<dbReference type="CDD" id="cd21670">
    <property type="entry name" value="SMP_ESyt"/>
    <property type="match status" value="1"/>
</dbReference>
<name>A0A3S5FBU3_9PLAT</name>
<dbReference type="EMBL" id="CAAALY010003689">
    <property type="protein sequence ID" value="VEL08330.1"/>
    <property type="molecule type" value="Genomic_DNA"/>
</dbReference>
<keyword evidence="5" id="KW-0677">Repeat</keyword>
<dbReference type="InterPro" id="IPR051634">
    <property type="entry name" value="Extended_Synaptotagmin"/>
</dbReference>
<keyword evidence="2" id="KW-0813">Transport</keyword>
<keyword evidence="8" id="KW-0445">Lipid transport</keyword>
<dbReference type="InterPro" id="IPR039010">
    <property type="entry name" value="Synaptotagmin_SMP"/>
</dbReference>
<comment type="caution">
    <text evidence="12">The sequence shown here is derived from an EMBL/GenBank/DDBJ whole genome shotgun (WGS) entry which is preliminary data.</text>
</comment>
<dbReference type="GO" id="GO:0005789">
    <property type="term" value="C:endoplasmic reticulum membrane"/>
    <property type="evidence" value="ECO:0007669"/>
    <property type="project" value="TreeGrafter"/>
</dbReference>
<proteinExistence type="predicted"/>
<protein>
    <recommendedName>
        <fullName evidence="11">SMP-LTD domain-containing protein</fullName>
    </recommendedName>
</protein>
<dbReference type="Gene3D" id="2.60.40.150">
    <property type="entry name" value="C2 domain"/>
    <property type="match status" value="1"/>
</dbReference>
<dbReference type="PROSITE" id="PS51847">
    <property type="entry name" value="SMP"/>
    <property type="match status" value="1"/>
</dbReference>
<keyword evidence="13" id="KW-1185">Reference proteome</keyword>
<dbReference type="PANTHER" id="PTHR45761:SF1">
    <property type="entry name" value="EXTENDED SYNAPTOTAGMIN-LIKE PROTEIN 2, ISOFORM C"/>
    <property type="match status" value="1"/>
</dbReference>
<keyword evidence="7" id="KW-1133">Transmembrane helix</keyword>
<evidence type="ECO:0000256" key="2">
    <source>
        <dbReference type="ARBA" id="ARBA00022448"/>
    </source>
</evidence>
<comment type="subcellular location">
    <subcellularLocation>
        <location evidence="1">Membrane</location>
    </subcellularLocation>
</comment>
<keyword evidence="6" id="KW-0106">Calcium</keyword>